<reference evidence="2 4" key="1">
    <citation type="submission" date="2018-10" db="EMBL/GenBank/DDBJ databases">
        <authorList>
            <person name="Rosinski-Chupin I."/>
        </authorList>
    </citation>
    <scope>NUCLEOTIDE SEQUENCE [LARGE SCALE GENOMIC DNA]</scope>
    <source>
        <strain evidence="2 4">S119</strain>
    </source>
</reference>
<dbReference type="Proteomes" id="UP000353394">
    <property type="component" value="Unassembled WGS sequence"/>
</dbReference>
<dbReference type="NCBIfam" id="NF040896">
    <property type="entry name" value="SP_0009_fam"/>
    <property type="match status" value="1"/>
</dbReference>
<feature type="coiled-coil region" evidence="1">
    <location>
        <begin position="14"/>
        <end position="41"/>
    </location>
</feature>
<dbReference type="AlphaFoldDB" id="A0A4U9BX04"/>
<dbReference type="GeneID" id="77168382"/>
<evidence type="ECO:0000256" key="1">
    <source>
        <dbReference type="SAM" id="Coils"/>
    </source>
</evidence>
<evidence type="ECO:0000313" key="3">
    <source>
        <dbReference type="EMBL" id="VHD23051.1"/>
    </source>
</evidence>
<dbReference type="EMBL" id="CAAIJW010000025">
    <property type="protein sequence ID" value="VHD23051.1"/>
    <property type="molecule type" value="Genomic_DNA"/>
</dbReference>
<gene>
    <name evidence="3" type="ORF">SAMEA1711581_01972</name>
    <name evidence="2" type="ORF">SP119_0009</name>
</gene>
<evidence type="ECO:0000313" key="4">
    <source>
        <dbReference type="Proteomes" id="UP000274496"/>
    </source>
</evidence>
<accession>A0A4U9BX04</accession>
<evidence type="ECO:0000313" key="5">
    <source>
        <dbReference type="Proteomes" id="UP000353394"/>
    </source>
</evidence>
<protein>
    <submittedName>
        <fullName evidence="3">Putative extracellular protein</fullName>
    </submittedName>
</protein>
<dbReference type="RefSeq" id="WP_002987677.1">
    <property type="nucleotide sequence ID" value="NZ_AP014596.1"/>
</dbReference>
<organism evidence="3 5">
    <name type="scientific">Streptococcus pyogenes</name>
    <dbReference type="NCBI Taxonomy" id="1314"/>
    <lineage>
        <taxon>Bacteria</taxon>
        <taxon>Bacillati</taxon>
        <taxon>Bacillota</taxon>
        <taxon>Bacilli</taxon>
        <taxon>Lactobacillales</taxon>
        <taxon>Streptococcaceae</taxon>
        <taxon>Streptococcus</taxon>
    </lineage>
</organism>
<keyword evidence="1" id="KW-0175">Coiled coil</keyword>
<reference evidence="3 5" key="2">
    <citation type="submission" date="2019-04" db="EMBL/GenBank/DDBJ databases">
        <authorList>
            <consortium name="Pathogen Informatics"/>
        </authorList>
    </citation>
    <scope>NUCLEOTIDE SEQUENCE [LARGE SCALE GENOMIC DNA]</scope>
    <source>
        <strain evidence="3 5">K36395</strain>
    </source>
</reference>
<proteinExistence type="predicted"/>
<dbReference type="EMBL" id="LR031521">
    <property type="protein sequence ID" value="VDC38278.1"/>
    <property type="molecule type" value="Genomic_DNA"/>
</dbReference>
<name>A0A4U9BX04_STRPY</name>
<evidence type="ECO:0000313" key="2">
    <source>
        <dbReference type="EMBL" id="VDC38278.1"/>
    </source>
</evidence>
<sequence>MMMDNIVKKIEAFLAFSDKKLAELQQENQKVKEESQYIQKN</sequence>
<dbReference type="Proteomes" id="UP000274496">
    <property type="component" value="Chromosome"/>
</dbReference>
<dbReference type="InterPro" id="IPR049819">
    <property type="entry name" value="SP_0009-like"/>
</dbReference>